<dbReference type="GO" id="GO:0016020">
    <property type="term" value="C:membrane"/>
    <property type="evidence" value="ECO:0007669"/>
    <property type="project" value="UniProtKB-SubCell"/>
</dbReference>
<evidence type="ECO:0000256" key="2">
    <source>
        <dbReference type="ARBA" id="ARBA00023136"/>
    </source>
</evidence>
<organism evidence="6 7">
    <name type="scientific">Clytia hemisphaerica</name>
    <dbReference type="NCBI Taxonomy" id="252671"/>
    <lineage>
        <taxon>Eukaryota</taxon>
        <taxon>Metazoa</taxon>
        <taxon>Cnidaria</taxon>
        <taxon>Hydrozoa</taxon>
        <taxon>Hydroidolina</taxon>
        <taxon>Leptothecata</taxon>
        <taxon>Obeliida</taxon>
        <taxon>Clytiidae</taxon>
        <taxon>Clytia</taxon>
    </lineage>
</organism>
<accession>A0A7M5V053</accession>
<evidence type="ECO:0000256" key="3">
    <source>
        <dbReference type="SAM" id="MobiDB-lite"/>
    </source>
</evidence>
<dbReference type="RefSeq" id="XP_066933628.1">
    <property type="nucleotide sequence ID" value="XM_067077527.1"/>
</dbReference>
<keyword evidence="4" id="KW-0812">Transmembrane</keyword>
<evidence type="ECO:0000313" key="6">
    <source>
        <dbReference type="EnsemblMetazoa" id="CLYHEMP008941.1"/>
    </source>
</evidence>
<dbReference type="InterPro" id="IPR019383">
    <property type="entry name" value="Golgin_A_7/ERF4"/>
</dbReference>
<protein>
    <recommendedName>
        <fullName evidence="5">Golgin subfamily A member 7/ERF4 domain-containing protein</fullName>
    </recommendedName>
</protein>
<keyword evidence="4" id="KW-1133">Transmembrane helix</keyword>
<dbReference type="PANTHER" id="PTHR13005:SF4">
    <property type="entry name" value="CYSTEINE-RICH HYDROPHOBIC PROTEIN"/>
    <property type="match status" value="1"/>
</dbReference>
<sequence>MADIDIIEDASPSQGSSSSSFSYKTPDPIKICGVGHLTMFGMTNKFDTDFPSGLTGKLAPEEFESTLVRINKVLGRSLPMNLRWLLCGCICCCCTMGMSMWPVLFLSKRTRHTLEKIIDHENQTLYHKLSLHLKLQKQMITSSNMMEYILLMEFRPKQPIYKPD</sequence>
<dbReference type="OrthoDB" id="67682at2759"/>
<feature type="domain" description="Golgin subfamily A member 7/ERF4" evidence="5">
    <location>
        <begin position="43"/>
        <end position="133"/>
    </location>
</feature>
<feature type="transmembrane region" description="Helical" evidence="4">
    <location>
        <begin position="82"/>
        <end position="106"/>
    </location>
</feature>
<dbReference type="InterPro" id="IPR039735">
    <property type="entry name" value="CHIC1/2"/>
</dbReference>
<dbReference type="AlphaFoldDB" id="A0A7M5V053"/>
<dbReference type="Proteomes" id="UP000594262">
    <property type="component" value="Unplaced"/>
</dbReference>
<keyword evidence="7" id="KW-1185">Reference proteome</keyword>
<evidence type="ECO:0000259" key="5">
    <source>
        <dbReference type="Pfam" id="PF10256"/>
    </source>
</evidence>
<dbReference type="EnsemblMetazoa" id="CLYHEMT008941.1">
    <property type="protein sequence ID" value="CLYHEMP008941.1"/>
    <property type="gene ID" value="CLYHEMG008941"/>
</dbReference>
<keyword evidence="2 4" id="KW-0472">Membrane</keyword>
<name>A0A7M5V053_9CNID</name>
<evidence type="ECO:0000256" key="1">
    <source>
        <dbReference type="ARBA" id="ARBA00004370"/>
    </source>
</evidence>
<dbReference type="PANTHER" id="PTHR13005">
    <property type="entry name" value="CYSTEINE-RICH HYDROPHOBIC DOMAIN PROTEIN BRAIN X-LINKED PROTEIN"/>
    <property type="match status" value="1"/>
</dbReference>
<proteinExistence type="predicted"/>
<dbReference type="Pfam" id="PF10256">
    <property type="entry name" value="Erf4"/>
    <property type="match status" value="1"/>
</dbReference>
<reference evidence="6" key="1">
    <citation type="submission" date="2021-01" db="UniProtKB">
        <authorList>
            <consortium name="EnsemblMetazoa"/>
        </authorList>
    </citation>
    <scope>IDENTIFICATION</scope>
</reference>
<evidence type="ECO:0000313" key="7">
    <source>
        <dbReference type="Proteomes" id="UP000594262"/>
    </source>
</evidence>
<feature type="compositionally biased region" description="Low complexity" evidence="3">
    <location>
        <begin position="11"/>
        <end position="22"/>
    </location>
</feature>
<feature type="region of interest" description="Disordered" evidence="3">
    <location>
        <begin position="1"/>
        <end position="22"/>
    </location>
</feature>
<evidence type="ECO:0000256" key="4">
    <source>
        <dbReference type="SAM" id="Phobius"/>
    </source>
</evidence>
<dbReference type="GeneID" id="136821294"/>
<comment type="subcellular location">
    <subcellularLocation>
        <location evidence="1">Membrane</location>
    </subcellularLocation>
</comment>